<organism evidence="1 2">
    <name type="scientific">Penicillium antarcticum</name>
    <dbReference type="NCBI Taxonomy" id="416450"/>
    <lineage>
        <taxon>Eukaryota</taxon>
        <taxon>Fungi</taxon>
        <taxon>Dikarya</taxon>
        <taxon>Ascomycota</taxon>
        <taxon>Pezizomycotina</taxon>
        <taxon>Eurotiomycetes</taxon>
        <taxon>Eurotiomycetidae</taxon>
        <taxon>Eurotiales</taxon>
        <taxon>Aspergillaceae</taxon>
        <taxon>Penicillium</taxon>
    </lineage>
</organism>
<accession>A0A1V6PQB0</accession>
<dbReference type="AlphaFoldDB" id="A0A1V6PQB0"/>
<name>A0A1V6PQB0_9EURO</name>
<gene>
    <name evidence="1" type="ORF">PENANT_c058G00064</name>
</gene>
<keyword evidence="2" id="KW-1185">Reference proteome</keyword>
<proteinExistence type="predicted"/>
<comment type="caution">
    <text evidence="1">The sequence shown here is derived from an EMBL/GenBank/DDBJ whole genome shotgun (WGS) entry which is preliminary data.</text>
</comment>
<sequence length="126" mass="14174">MNRGATPARRPCWLRTADTQRTRWHQNPAGTVLPATPTDNEPRRYACEKTLLAPYCRHATNTLASYCHPQLTMNRAAMPTIDTGRSGATRYRKLWIALALSCHYAYWNARQSAGLTDDPGPVEAIF</sequence>
<evidence type="ECO:0000313" key="2">
    <source>
        <dbReference type="Proteomes" id="UP000191672"/>
    </source>
</evidence>
<protein>
    <submittedName>
        <fullName evidence="1">Uncharacterized protein</fullName>
    </submittedName>
</protein>
<reference evidence="2" key="1">
    <citation type="journal article" date="2017" name="Nat. Microbiol.">
        <title>Global analysis of biosynthetic gene clusters reveals vast potential of secondary metabolite production in Penicillium species.</title>
        <authorList>
            <person name="Nielsen J.C."/>
            <person name="Grijseels S."/>
            <person name="Prigent S."/>
            <person name="Ji B."/>
            <person name="Dainat J."/>
            <person name="Nielsen K.F."/>
            <person name="Frisvad J.C."/>
            <person name="Workman M."/>
            <person name="Nielsen J."/>
        </authorList>
    </citation>
    <scope>NUCLEOTIDE SEQUENCE [LARGE SCALE GENOMIC DNA]</scope>
    <source>
        <strain evidence="2">IBT 31811</strain>
    </source>
</reference>
<evidence type="ECO:0000313" key="1">
    <source>
        <dbReference type="EMBL" id="OQD79188.1"/>
    </source>
</evidence>
<dbReference type="Proteomes" id="UP000191672">
    <property type="component" value="Unassembled WGS sequence"/>
</dbReference>
<dbReference type="EMBL" id="MDYN01000058">
    <property type="protein sequence ID" value="OQD79188.1"/>
    <property type="molecule type" value="Genomic_DNA"/>
</dbReference>